<evidence type="ECO:0000313" key="1">
    <source>
        <dbReference type="EMBL" id="MEJ1089075.1"/>
    </source>
</evidence>
<reference evidence="1 2" key="1">
    <citation type="submission" date="2024-02" db="EMBL/GenBank/DDBJ databases">
        <authorList>
            <person name="Saticioglu I.B."/>
        </authorList>
    </citation>
    <scope>NUCLEOTIDE SEQUENCE [LARGE SCALE GENOMIC DNA]</scope>
    <source>
        <strain evidence="1 2">Mu-80</strain>
    </source>
</reference>
<gene>
    <name evidence="1" type="ORF">WDU99_12200</name>
</gene>
<accession>A0ABU8LCK7</accession>
<comment type="caution">
    <text evidence="1">The sequence shown here is derived from an EMBL/GenBank/DDBJ whole genome shotgun (WGS) entry which is preliminary data.</text>
</comment>
<dbReference type="Proteomes" id="UP001371224">
    <property type="component" value="Unassembled WGS sequence"/>
</dbReference>
<name>A0ABU8LCK7_9MICO</name>
<protein>
    <submittedName>
        <fullName evidence="1">Uncharacterized protein</fullName>
    </submittedName>
</protein>
<keyword evidence="2" id="KW-1185">Reference proteome</keyword>
<proteinExistence type="predicted"/>
<dbReference type="EMBL" id="JBBDGM010000010">
    <property type="protein sequence ID" value="MEJ1089075.1"/>
    <property type="molecule type" value="Genomic_DNA"/>
</dbReference>
<organism evidence="1 2">
    <name type="scientific">Microbacterium bandirmense</name>
    <dbReference type="NCBI Taxonomy" id="3122050"/>
    <lineage>
        <taxon>Bacteria</taxon>
        <taxon>Bacillati</taxon>
        <taxon>Actinomycetota</taxon>
        <taxon>Actinomycetes</taxon>
        <taxon>Micrococcales</taxon>
        <taxon>Microbacteriaceae</taxon>
        <taxon>Microbacterium</taxon>
    </lineage>
</organism>
<sequence>MTVPAGHATPRSALAPETIDAGAVVTFDGDTLITSGEAIIDSVESRLSAASAPPNQNWWLSADVPVLSRGEAWIVPLFWLPPTADRDLPGVRLLDERGSELGQSIMSACWYRQGDPLNVELDQVAQKANPYAAVLAQTGAKNAVWWAFDQFAVVLVHYAEPHASKSKMALHVVPVGWVSSRRPTKAKKMPVLDLSWSWADVVGFASSSPTG</sequence>
<evidence type="ECO:0000313" key="2">
    <source>
        <dbReference type="Proteomes" id="UP001371224"/>
    </source>
</evidence>
<dbReference type="RefSeq" id="WP_337332735.1">
    <property type="nucleotide sequence ID" value="NZ_JBBDGM010000010.1"/>
</dbReference>